<accession>A0ABU3R320</accession>
<comment type="cofactor">
    <cofactor evidence="1">
        <name>pyridoxal 5'-phosphate</name>
        <dbReference type="ChEBI" id="CHEBI:597326"/>
    </cofactor>
</comment>
<evidence type="ECO:0000256" key="1">
    <source>
        <dbReference type="ARBA" id="ARBA00001933"/>
    </source>
</evidence>
<dbReference type="Proteomes" id="UP001257914">
    <property type="component" value="Unassembled WGS sequence"/>
</dbReference>
<sequence length="315" mass="35486">MNPHFFDFDQPTPLVKTCFQLSPSKRIHFQIKRDDLIDKLISGNKWRKLKYNFKQFDQNKFKGIASFGGAFSNHIAALSAAGKRADIPTLGFIRTHEIDFNNPTLSLAKTNGMQLIALSREAYRNRHNSEFINSLKQAYPDYLFVPEGGSNDLAALGLAELVEELKLQSIHSKHHVIACAIGSGGTISGMMDAFPDMKFIGIAAVKDFQLLEKLKVKYGVRLTIVSDNLFGGYGKTTPELNQFCLDFYNQTQIPIEPIYTGKLLHTLMHNYDELMSEQKSLVVIHTGGLQGLKGLNYRHQYQSPLWNDLLSLTDV</sequence>
<evidence type="ECO:0000313" key="7">
    <source>
        <dbReference type="Proteomes" id="UP001257914"/>
    </source>
</evidence>
<evidence type="ECO:0000256" key="2">
    <source>
        <dbReference type="ARBA" id="ARBA00008639"/>
    </source>
</evidence>
<proteinExistence type="inferred from homology"/>
<dbReference type="InterPro" id="IPR027278">
    <property type="entry name" value="ACCD_DCysDesulf"/>
</dbReference>
<evidence type="ECO:0000256" key="3">
    <source>
        <dbReference type="ARBA" id="ARBA00022898"/>
    </source>
</evidence>
<dbReference type="InterPro" id="IPR036052">
    <property type="entry name" value="TrpB-like_PALP_sf"/>
</dbReference>
<dbReference type="PANTHER" id="PTHR43780:SF2">
    <property type="entry name" value="1-AMINOCYCLOPROPANE-1-CARBOXYLATE DEAMINASE-RELATED"/>
    <property type="match status" value="1"/>
</dbReference>
<comment type="caution">
    <text evidence="5">The sequence shown here is derived from an EMBL/GenBank/DDBJ whole genome shotgun (WGS) entry which is preliminary data.</text>
</comment>
<comment type="similarity">
    <text evidence="2">Belongs to the ACC deaminase/D-cysteine desulfhydrase family.</text>
</comment>
<dbReference type="RefSeq" id="WP_315947316.1">
    <property type="nucleotide sequence ID" value="NZ_JAWCUA010000010.1"/>
</dbReference>
<dbReference type="Gene3D" id="3.40.50.1100">
    <property type="match status" value="2"/>
</dbReference>
<evidence type="ECO:0000313" key="6">
    <source>
        <dbReference type="EMBL" id="MDU0113700.1"/>
    </source>
</evidence>
<gene>
    <name evidence="5" type="ORF">RT723_11925</name>
    <name evidence="6" type="ORF">RT723_11970</name>
</gene>
<dbReference type="Pfam" id="PF00291">
    <property type="entry name" value="PALP"/>
    <property type="match status" value="1"/>
</dbReference>
<keyword evidence="3" id="KW-0663">Pyridoxal phosphate</keyword>
<name>A0ABU3R320_9GAMM</name>
<dbReference type="PIRSF" id="PIRSF006278">
    <property type="entry name" value="ACCD_DCysDesulf"/>
    <property type="match status" value="1"/>
</dbReference>
<feature type="domain" description="Tryptophan synthase beta chain-like PALP" evidence="4">
    <location>
        <begin position="10"/>
        <end position="287"/>
    </location>
</feature>
<keyword evidence="7" id="KW-1185">Reference proteome</keyword>
<evidence type="ECO:0000313" key="5">
    <source>
        <dbReference type="EMBL" id="MDU0113693.1"/>
    </source>
</evidence>
<dbReference type="InterPro" id="IPR001926">
    <property type="entry name" value="TrpB-like_PALP"/>
</dbReference>
<protein>
    <submittedName>
        <fullName evidence="5">Pyridoxal-phosphate dependent enzyme</fullName>
    </submittedName>
</protein>
<reference evidence="5 7" key="1">
    <citation type="submission" date="2023-10" db="EMBL/GenBank/DDBJ databases">
        <title>Psychrosphaera aquimaarina strain SW33 isolated from seawater.</title>
        <authorList>
            <person name="Bayburt H."/>
            <person name="Kim J.M."/>
            <person name="Choi B.J."/>
            <person name="Jeon C.O."/>
        </authorList>
    </citation>
    <scope>NUCLEOTIDE SEQUENCE [LARGE SCALE GENOMIC DNA]</scope>
    <source>
        <strain evidence="5 7">KCTC 52743</strain>
    </source>
</reference>
<dbReference type="PANTHER" id="PTHR43780">
    <property type="entry name" value="1-AMINOCYCLOPROPANE-1-CARBOXYLATE DEAMINASE-RELATED"/>
    <property type="match status" value="1"/>
</dbReference>
<dbReference type="SUPFAM" id="SSF53686">
    <property type="entry name" value="Tryptophan synthase beta subunit-like PLP-dependent enzymes"/>
    <property type="match status" value="1"/>
</dbReference>
<organism evidence="5 7">
    <name type="scientific">Psychrosphaera aquimarina</name>
    <dbReference type="NCBI Taxonomy" id="2044854"/>
    <lineage>
        <taxon>Bacteria</taxon>
        <taxon>Pseudomonadati</taxon>
        <taxon>Pseudomonadota</taxon>
        <taxon>Gammaproteobacteria</taxon>
        <taxon>Alteromonadales</taxon>
        <taxon>Pseudoalteromonadaceae</taxon>
        <taxon>Psychrosphaera</taxon>
    </lineage>
</organism>
<dbReference type="EMBL" id="JAWCUA010000010">
    <property type="protein sequence ID" value="MDU0113700.1"/>
    <property type="molecule type" value="Genomic_DNA"/>
</dbReference>
<dbReference type="EMBL" id="JAWCUA010000010">
    <property type="protein sequence ID" value="MDU0113693.1"/>
    <property type="molecule type" value="Genomic_DNA"/>
</dbReference>
<evidence type="ECO:0000259" key="4">
    <source>
        <dbReference type="Pfam" id="PF00291"/>
    </source>
</evidence>